<gene>
    <name evidence="1" type="ORF">OXU80_14235</name>
</gene>
<evidence type="ECO:0000313" key="1">
    <source>
        <dbReference type="EMBL" id="WAJ31287.1"/>
    </source>
</evidence>
<protein>
    <submittedName>
        <fullName evidence="1">TniQ family protein</fullName>
    </submittedName>
</protein>
<sequence length="614" mass="67454">MAKLAITAPLFDGESPPSYASRLARANGRDLVRHFALDVRLDFHGVVAGRPESLDHLVHLGGCDPDRLVSWSTRVDAAGSASMRGQDLGRRAMTRSHVMVCPACLDDDLGNEAIDLEARPFGRAVWQVPGIRTCDRHGAALVRIADAGSPHVMHDFAALVVPRLGDLQTLAGQALRRPPSDLEVYLSRRLQVGAEGSAFADTLPFYAVPRLCENFGAVVCFGDDVRLGDLDDDRRHEAAAVGFSFVAEGEHGVRTALERLQERFGARRTAWGLQDLFGRFYEWLAYENEDRAYDPVREIVRRHVSETMPIGAGFSVFGEEVASRRVHSVHSLAQDHGVHPKRLRKLLATAGLISAPDMIKSDDRVLVEADRANEFMRMLSDTMSLADAAWYLNVPRPHEQLLLKAGHIRPAVQGGTDVFKDHAISKTSLDAFLVKLLAAADPRRVEGHSIQRAAKMTNCGAMEIVALLIDGRLTRVGVDPDSRGYLSVLVDVAEVLPLVRREDHGGLSLVEVQKRQCWSDGLVKALVDQGHLPSSVGVNPVNRCPQRIVLPADLEKFDATYVTLMTLARECGVHFRRLNKHLSANGVEPDPRFSEVPATVFRRDAVASIEMPPG</sequence>
<dbReference type="Proteomes" id="UP001163223">
    <property type="component" value="Chromosome"/>
</dbReference>
<reference evidence="1" key="1">
    <citation type="submission" date="2022-11" db="EMBL/GenBank/DDBJ databases">
        <title>beta-Carotene-producing bacterium, Jeongeuplla avenae sp. nov., alleviates the salt stress of Arabidopsis seedlings.</title>
        <authorList>
            <person name="Jiang L."/>
            <person name="Lee J."/>
        </authorList>
    </citation>
    <scope>NUCLEOTIDE SEQUENCE</scope>
    <source>
        <strain evidence="1">DY_R2A_6</strain>
    </source>
</reference>
<keyword evidence="2" id="KW-1185">Reference proteome</keyword>
<proteinExistence type="predicted"/>
<dbReference type="EMBL" id="CP113520">
    <property type="protein sequence ID" value="WAJ31287.1"/>
    <property type="molecule type" value="Genomic_DNA"/>
</dbReference>
<name>A0ACD4NXE4_9HYPH</name>
<evidence type="ECO:0000313" key="2">
    <source>
        <dbReference type="Proteomes" id="UP001163223"/>
    </source>
</evidence>
<organism evidence="1 2">
    <name type="scientific">Antarcticirhabdus aurantiaca</name>
    <dbReference type="NCBI Taxonomy" id="2606717"/>
    <lineage>
        <taxon>Bacteria</taxon>
        <taxon>Pseudomonadati</taxon>
        <taxon>Pseudomonadota</taxon>
        <taxon>Alphaproteobacteria</taxon>
        <taxon>Hyphomicrobiales</taxon>
        <taxon>Aurantimonadaceae</taxon>
        <taxon>Antarcticirhabdus</taxon>
    </lineage>
</organism>
<accession>A0ACD4NXE4</accession>